<sequence length="108" mass="12161">MIPKSFPVSVRHHRRGTRLDPGAARRALPSPLIGSALKATAWVRPRAAGCSLRVKTSARRGCRCLRLSCPGLRTCSAAERRRPHYDSRLRERRRNANENVRSDYRTAG</sequence>
<keyword evidence="3" id="KW-1185">Reference proteome</keyword>
<accession>A0AAD7RHF9</accession>
<reference evidence="2" key="1">
    <citation type="journal article" date="2023" name="Science">
        <title>Genome structures resolve the early diversification of teleost fishes.</title>
        <authorList>
            <person name="Parey E."/>
            <person name="Louis A."/>
            <person name="Montfort J."/>
            <person name="Bouchez O."/>
            <person name="Roques C."/>
            <person name="Iampietro C."/>
            <person name="Lluch J."/>
            <person name="Castinel A."/>
            <person name="Donnadieu C."/>
            <person name="Desvignes T."/>
            <person name="Floi Bucao C."/>
            <person name="Jouanno E."/>
            <person name="Wen M."/>
            <person name="Mejri S."/>
            <person name="Dirks R."/>
            <person name="Jansen H."/>
            <person name="Henkel C."/>
            <person name="Chen W.J."/>
            <person name="Zahm M."/>
            <person name="Cabau C."/>
            <person name="Klopp C."/>
            <person name="Thompson A.W."/>
            <person name="Robinson-Rechavi M."/>
            <person name="Braasch I."/>
            <person name="Lecointre G."/>
            <person name="Bobe J."/>
            <person name="Postlethwait J.H."/>
            <person name="Berthelot C."/>
            <person name="Roest Crollius H."/>
            <person name="Guiguen Y."/>
        </authorList>
    </citation>
    <scope>NUCLEOTIDE SEQUENCE</scope>
    <source>
        <strain evidence="2">NC1722</strain>
    </source>
</reference>
<evidence type="ECO:0000313" key="2">
    <source>
        <dbReference type="EMBL" id="KAJ8384259.1"/>
    </source>
</evidence>
<dbReference type="Proteomes" id="UP001221898">
    <property type="component" value="Unassembled WGS sequence"/>
</dbReference>
<name>A0AAD7RHF9_9TELE</name>
<evidence type="ECO:0000313" key="3">
    <source>
        <dbReference type="Proteomes" id="UP001221898"/>
    </source>
</evidence>
<comment type="caution">
    <text evidence="2">The sequence shown here is derived from an EMBL/GenBank/DDBJ whole genome shotgun (WGS) entry which is preliminary data.</text>
</comment>
<dbReference type="EMBL" id="JAINUG010000275">
    <property type="protein sequence ID" value="KAJ8384259.1"/>
    <property type="molecule type" value="Genomic_DNA"/>
</dbReference>
<evidence type="ECO:0000256" key="1">
    <source>
        <dbReference type="SAM" id="MobiDB-lite"/>
    </source>
</evidence>
<feature type="region of interest" description="Disordered" evidence="1">
    <location>
        <begin position="80"/>
        <end position="108"/>
    </location>
</feature>
<protein>
    <submittedName>
        <fullName evidence="2">Uncharacterized protein</fullName>
    </submittedName>
</protein>
<gene>
    <name evidence="2" type="ORF">AAFF_G00207200</name>
</gene>
<proteinExistence type="predicted"/>
<feature type="region of interest" description="Disordered" evidence="1">
    <location>
        <begin position="1"/>
        <end position="24"/>
    </location>
</feature>
<organism evidence="2 3">
    <name type="scientific">Aldrovandia affinis</name>
    <dbReference type="NCBI Taxonomy" id="143900"/>
    <lineage>
        <taxon>Eukaryota</taxon>
        <taxon>Metazoa</taxon>
        <taxon>Chordata</taxon>
        <taxon>Craniata</taxon>
        <taxon>Vertebrata</taxon>
        <taxon>Euteleostomi</taxon>
        <taxon>Actinopterygii</taxon>
        <taxon>Neopterygii</taxon>
        <taxon>Teleostei</taxon>
        <taxon>Notacanthiformes</taxon>
        <taxon>Halosauridae</taxon>
        <taxon>Aldrovandia</taxon>
    </lineage>
</organism>
<dbReference type="AlphaFoldDB" id="A0AAD7RHF9"/>